<dbReference type="Proteomes" id="UP000293547">
    <property type="component" value="Unassembled WGS sequence"/>
</dbReference>
<sequence length="183" mass="19645">MPISDRLQVLLDCAREANKIERNRVSLETFLAGLHEEDKTLDELQLKQTQATNSVSQATQTSALTASCAVQTNAATISLWDLLPKARKEAYDRGFDAGKDDGHIQGIKEGRSAGITEGLAVGFEQGQAEGLEMGLVQGKEVGTRHGIDIGKKVGFAEGLAQGLGQAKEEIKKSGDKGTQRHML</sequence>
<protein>
    <submittedName>
        <fullName evidence="1">Uncharacterized protein</fullName>
    </submittedName>
</protein>
<keyword evidence="2" id="KW-1185">Reference proteome</keyword>
<proteinExistence type="predicted"/>
<accession>A0ACB6FKH9</accession>
<gene>
    <name evidence="1" type="ORF">AG0111_0g6998</name>
</gene>
<dbReference type="EMBL" id="PDWZ02000006">
    <property type="protein sequence ID" value="KAB2104906.1"/>
    <property type="molecule type" value="Genomic_DNA"/>
</dbReference>
<evidence type="ECO:0000313" key="2">
    <source>
        <dbReference type="Proteomes" id="UP000293547"/>
    </source>
</evidence>
<organism evidence="1 2">
    <name type="scientific">Alternaria gaisen</name>
    <dbReference type="NCBI Taxonomy" id="167740"/>
    <lineage>
        <taxon>Eukaryota</taxon>
        <taxon>Fungi</taxon>
        <taxon>Dikarya</taxon>
        <taxon>Ascomycota</taxon>
        <taxon>Pezizomycotina</taxon>
        <taxon>Dothideomycetes</taxon>
        <taxon>Pleosporomycetidae</taxon>
        <taxon>Pleosporales</taxon>
        <taxon>Pleosporineae</taxon>
        <taxon>Pleosporaceae</taxon>
        <taxon>Alternaria</taxon>
        <taxon>Alternaria sect. Alternaria</taxon>
    </lineage>
</organism>
<evidence type="ECO:0000313" key="1">
    <source>
        <dbReference type="EMBL" id="KAB2104906.1"/>
    </source>
</evidence>
<comment type="caution">
    <text evidence="1">The sequence shown here is derived from an EMBL/GenBank/DDBJ whole genome shotgun (WGS) entry which is preliminary data.</text>
</comment>
<name>A0ACB6FKH9_9PLEO</name>
<reference evidence="1 2" key="1">
    <citation type="journal article" date="2019" name="bioRxiv">
        <title>Genomics, evolutionary history and diagnostics of the Alternaria alternata species group including apple and Asian pear pathotypes.</title>
        <authorList>
            <person name="Armitage A.D."/>
            <person name="Cockerton H.M."/>
            <person name="Sreenivasaprasad S."/>
            <person name="Woodhall J.W."/>
            <person name="Lane C.R."/>
            <person name="Harrison R.J."/>
            <person name="Clarkson J.P."/>
        </authorList>
    </citation>
    <scope>NUCLEOTIDE SEQUENCE [LARGE SCALE GENOMIC DNA]</scope>
    <source>
        <strain evidence="1 2">FERA 650</strain>
    </source>
</reference>